<reference evidence="10" key="1">
    <citation type="journal article" date="2023" name="Proc. Natl. Acad. Sci. U.S.A.">
        <title>Genomic and structural basis for evolution of tropane alkaloid biosynthesis.</title>
        <authorList>
            <person name="Wanga Y.-J."/>
            <person name="Taina T."/>
            <person name="Yua J.-Y."/>
            <person name="Lia J."/>
            <person name="Xua B."/>
            <person name="Chenc J."/>
            <person name="D'Auriad J.C."/>
            <person name="Huanga J.-P."/>
            <person name="Huanga S.-X."/>
        </authorList>
    </citation>
    <scope>NUCLEOTIDE SEQUENCE [LARGE SCALE GENOMIC DNA]</scope>
    <source>
        <strain evidence="10">cv. KIB-2019</strain>
    </source>
</reference>
<feature type="region of interest" description="Disordered" evidence="6">
    <location>
        <begin position="53"/>
        <end position="92"/>
    </location>
</feature>
<accession>A0A9Q1MD21</accession>
<gene>
    <name evidence="9" type="ORF">K7X08_003021</name>
</gene>
<keyword evidence="4" id="KW-0805">Transcription regulation</keyword>
<proteinExistence type="predicted"/>
<evidence type="ECO:0000256" key="2">
    <source>
        <dbReference type="ARBA" id="ARBA00022771"/>
    </source>
</evidence>
<dbReference type="SUPFAM" id="SSF56801">
    <property type="entry name" value="Acetyl-CoA synthetase-like"/>
    <property type="match status" value="1"/>
</dbReference>
<dbReference type="Gene3D" id="3.40.50.12780">
    <property type="entry name" value="N-terminal domain of ligase-like"/>
    <property type="match status" value="1"/>
</dbReference>
<dbReference type="GO" id="GO:0008270">
    <property type="term" value="F:zinc ion binding"/>
    <property type="evidence" value="ECO:0007669"/>
    <property type="project" value="UniProtKB-KW"/>
</dbReference>
<evidence type="ECO:0000256" key="1">
    <source>
        <dbReference type="ARBA" id="ARBA00022723"/>
    </source>
</evidence>
<evidence type="ECO:0000256" key="5">
    <source>
        <dbReference type="ARBA" id="ARBA00023163"/>
    </source>
</evidence>
<evidence type="ECO:0000313" key="9">
    <source>
        <dbReference type="EMBL" id="KAJ8557396.1"/>
    </source>
</evidence>
<feature type="compositionally biased region" description="Polar residues" evidence="6">
    <location>
        <begin position="323"/>
        <end position="348"/>
    </location>
</feature>
<dbReference type="InterPro" id="IPR042099">
    <property type="entry name" value="ANL_N_sf"/>
</dbReference>
<dbReference type="PANTHER" id="PTHR33304:SF49">
    <property type="entry name" value="OS12G0161500 PROTEIN"/>
    <property type="match status" value="1"/>
</dbReference>
<dbReference type="InterPro" id="IPR000873">
    <property type="entry name" value="AMP-dep_synth/lig_dom"/>
</dbReference>
<feature type="compositionally biased region" description="Basic and acidic residues" evidence="6">
    <location>
        <begin position="19"/>
        <end position="32"/>
    </location>
</feature>
<dbReference type="GO" id="GO:0140566">
    <property type="term" value="F:histone reader activity"/>
    <property type="evidence" value="ECO:0007669"/>
    <property type="project" value="InterPro"/>
</dbReference>
<evidence type="ECO:0000256" key="3">
    <source>
        <dbReference type="ARBA" id="ARBA00022833"/>
    </source>
</evidence>
<keyword evidence="1" id="KW-0479">Metal-binding</keyword>
<evidence type="ECO:0000313" key="10">
    <source>
        <dbReference type="Proteomes" id="UP001152561"/>
    </source>
</evidence>
<comment type="caution">
    <text evidence="9">The sequence shown here is derived from an EMBL/GenBank/DDBJ whole genome shotgun (WGS) entry which is preliminary data.</text>
</comment>
<organism evidence="9 10">
    <name type="scientific">Anisodus acutangulus</name>
    <dbReference type="NCBI Taxonomy" id="402998"/>
    <lineage>
        <taxon>Eukaryota</taxon>
        <taxon>Viridiplantae</taxon>
        <taxon>Streptophyta</taxon>
        <taxon>Embryophyta</taxon>
        <taxon>Tracheophyta</taxon>
        <taxon>Spermatophyta</taxon>
        <taxon>Magnoliopsida</taxon>
        <taxon>eudicotyledons</taxon>
        <taxon>Gunneridae</taxon>
        <taxon>Pentapetalae</taxon>
        <taxon>asterids</taxon>
        <taxon>lamiids</taxon>
        <taxon>Solanales</taxon>
        <taxon>Solanaceae</taxon>
        <taxon>Solanoideae</taxon>
        <taxon>Hyoscyameae</taxon>
        <taxon>Anisodus</taxon>
    </lineage>
</organism>
<keyword evidence="10" id="KW-1185">Reference proteome</keyword>
<dbReference type="GO" id="GO:0034244">
    <property type="term" value="P:negative regulation of transcription elongation by RNA polymerase II"/>
    <property type="evidence" value="ECO:0007669"/>
    <property type="project" value="InterPro"/>
</dbReference>
<dbReference type="Proteomes" id="UP001152561">
    <property type="component" value="Unassembled WGS sequence"/>
</dbReference>
<feature type="compositionally biased region" description="Polar residues" evidence="6">
    <location>
        <begin position="67"/>
        <end position="77"/>
    </location>
</feature>
<feature type="compositionally biased region" description="Polar residues" evidence="6">
    <location>
        <begin position="1"/>
        <end position="16"/>
    </location>
</feature>
<protein>
    <submittedName>
        <fullName evidence="9">Uncharacterized protein</fullName>
    </submittedName>
</protein>
<feature type="region of interest" description="Disordered" evidence="6">
    <location>
        <begin position="1"/>
        <end position="32"/>
    </location>
</feature>
<feature type="domain" description="AMP-dependent synthetase/ligase" evidence="7">
    <location>
        <begin position="471"/>
        <end position="536"/>
    </location>
</feature>
<evidence type="ECO:0000256" key="4">
    <source>
        <dbReference type="ARBA" id="ARBA00023015"/>
    </source>
</evidence>
<dbReference type="Pfam" id="PF00501">
    <property type="entry name" value="AMP-binding"/>
    <property type="match status" value="1"/>
</dbReference>
<keyword evidence="5" id="KW-0804">Transcription</keyword>
<dbReference type="EMBL" id="JAJAGQ010000007">
    <property type="protein sequence ID" value="KAJ8557396.1"/>
    <property type="molecule type" value="Genomic_DNA"/>
</dbReference>
<dbReference type="PANTHER" id="PTHR33304">
    <property type="match status" value="1"/>
</dbReference>
<dbReference type="InterPro" id="IPR056280">
    <property type="entry name" value="AIPP2-like_SPOC"/>
</dbReference>
<dbReference type="AlphaFoldDB" id="A0A9Q1MD21"/>
<keyword evidence="3" id="KW-0862">Zinc</keyword>
<dbReference type="InterPro" id="IPR049914">
    <property type="entry name" value="PHD1-3/5-6"/>
</dbReference>
<sequence length="549" mass="61810">MTQVEQSNQLQHNPFQVLQKEKPSFTETKKQKDIGEACVDVCYSEQKIESVKAENTPLVGKHPEDLAQSSGKSSVQDPKSAHSLTEIAKQQEMRKPRRRYVVLDADSDFEGEVNNLYTEPQIESADYVPAQALIDPIWRGCFIFNRESETSINILAHLSNKACEKMFKAANGLPVKLDVKIMAKSDVWPKSFLRSPPTDSSIALYLFPEFERDENSYDDLLEDVIDNDLAMKTTIDDLELLIFSSHELPHKHWRLRRKYYLWGVFRRKSSSCSSIPTANSLAQTSSIQNADMSCLLNEVEGANTGSSQGQSFPSPLSILKGVNSGSPQGRFPSSLSSRCNSPESSLNSMERECGRNLDTRNQDVEQHDKYRIQASDIYVSTQRNGLDDEQSLVAPTWFSRNIVSDGMVFTCDEVGNCDMNFQVIADEYLFLLDKDMMGREIFPTGDELSLQRLGMYGTVSSNSVEDNSDDLLSFGVHESDTVVICLSMFVEPPIAKLACARIDAIYSVLLATFSAEFLAQMIMDCKPKTVITFTAVRRESKFNYLKEKY</sequence>
<evidence type="ECO:0000259" key="8">
    <source>
        <dbReference type="Pfam" id="PF23121"/>
    </source>
</evidence>
<dbReference type="OrthoDB" id="1932206at2759"/>
<keyword evidence="2" id="KW-0863">Zinc-finger</keyword>
<feature type="region of interest" description="Disordered" evidence="6">
    <location>
        <begin position="323"/>
        <end position="351"/>
    </location>
</feature>
<feature type="domain" description="AIPP2-like SPOC-like" evidence="8">
    <location>
        <begin position="138"/>
        <end position="265"/>
    </location>
</feature>
<evidence type="ECO:0000259" key="7">
    <source>
        <dbReference type="Pfam" id="PF00501"/>
    </source>
</evidence>
<dbReference type="Pfam" id="PF23121">
    <property type="entry name" value="SPOC_AIPP2"/>
    <property type="match status" value="1"/>
</dbReference>
<evidence type="ECO:0000256" key="6">
    <source>
        <dbReference type="SAM" id="MobiDB-lite"/>
    </source>
</evidence>
<name>A0A9Q1MD21_9SOLA</name>